<organism evidence="1 2">
    <name type="scientific">Galemys pyrenaicus</name>
    <name type="common">Iberian desman</name>
    <name type="synonym">Pyrenean desman</name>
    <dbReference type="NCBI Taxonomy" id="202257"/>
    <lineage>
        <taxon>Eukaryota</taxon>
        <taxon>Metazoa</taxon>
        <taxon>Chordata</taxon>
        <taxon>Craniata</taxon>
        <taxon>Vertebrata</taxon>
        <taxon>Euteleostomi</taxon>
        <taxon>Mammalia</taxon>
        <taxon>Eutheria</taxon>
        <taxon>Laurasiatheria</taxon>
        <taxon>Eulipotyphla</taxon>
        <taxon>Talpidae</taxon>
        <taxon>Galemys</taxon>
    </lineage>
</organism>
<dbReference type="CDD" id="cd21151">
    <property type="entry name" value="PUA_Nip7-like"/>
    <property type="match status" value="1"/>
</dbReference>
<protein>
    <submittedName>
        <fullName evidence="1">Uncharacterized protein</fullName>
    </submittedName>
</protein>
<dbReference type="EMBL" id="JAGFMF010011780">
    <property type="protein sequence ID" value="KAG8513029.1"/>
    <property type="molecule type" value="Genomic_DNA"/>
</dbReference>
<accession>A0A8J6A048</accession>
<feature type="non-terminal residue" evidence="1">
    <location>
        <position position="1"/>
    </location>
</feature>
<comment type="caution">
    <text evidence="1">The sequence shown here is derived from an EMBL/GenBank/DDBJ whole genome shotgun (WGS) entry which is preliminary data.</text>
</comment>
<name>A0A8J6A048_GALPY</name>
<dbReference type="Proteomes" id="UP000700334">
    <property type="component" value="Unassembled WGS sequence"/>
</dbReference>
<reference evidence="1" key="1">
    <citation type="journal article" date="2021" name="Evol. Appl.">
        <title>The genome of the Pyrenean desman and the effects of bottlenecks and inbreeding on the genomic landscape of an endangered species.</title>
        <authorList>
            <person name="Escoda L."/>
            <person name="Castresana J."/>
        </authorList>
    </citation>
    <scope>NUCLEOTIDE SEQUENCE</scope>
    <source>
        <strain evidence="1">IBE-C5619</strain>
    </source>
</reference>
<evidence type="ECO:0000313" key="1">
    <source>
        <dbReference type="EMBL" id="KAG8513029.1"/>
    </source>
</evidence>
<keyword evidence="2" id="KW-1185">Reference proteome</keyword>
<dbReference type="InterPro" id="IPR005155">
    <property type="entry name" value="UPF0113_PUA"/>
</dbReference>
<evidence type="ECO:0000313" key="2">
    <source>
        <dbReference type="Proteomes" id="UP000700334"/>
    </source>
</evidence>
<proteinExistence type="predicted"/>
<dbReference type="AlphaFoldDB" id="A0A8J6A048"/>
<feature type="non-terminal residue" evidence="1">
    <location>
        <position position="137"/>
    </location>
</feature>
<sequence>WENAAFEEENVMFGKLQNKWRRICSCWLTGQMAIAVSGCTTWYTDCMTPALKNLLRPIRFCCTYRSELPCILCQIVSVHNAWSRIVLPVWEACVYICPGSNHGIASQDQGVIYSRTYIPLGFGVAAASTENTGKRSM</sequence>
<gene>
    <name evidence="1" type="ORF">J0S82_015830</name>
</gene>